<gene>
    <name evidence="2" type="ORF">GCM10012285_40980</name>
</gene>
<protein>
    <submittedName>
        <fullName evidence="2">Uncharacterized protein</fullName>
    </submittedName>
</protein>
<feature type="region of interest" description="Disordered" evidence="1">
    <location>
        <begin position="70"/>
        <end position="183"/>
    </location>
</feature>
<evidence type="ECO:0000256" key="1">
    <source>
        <dbReference type="SAM" id="MobiDB-lite"/>
    </source>
</evidence>
<evidence type="ECO:0000313" key="3">
    <source>
        <dbReference type="Proteomes" id="UP000600080"/>
    </source>
</evidence>
<feature type="compositionally biased region" description="Basic and acidic residues" evidence="1">
    <location>
        <begin position="174"/>
        <end position="183"/>
    </location>
</feature>
<dbReference type="Proteomes" id="UP000600080">
    <property type="component" value="Unassembled WGS sequence"/>
</dbReference>
<feature type="compositionally biased region" description="Low complexity" evidence="1">
    <location>
        <begin position="152"/>
        <end position="162"/>
    </location>
</feature>
<comment type="caution">
    <text evidence="2">The sequence shown here is derived from an EMBL/GenBank/DDBJ whole genome shotgun (WGS) entry which is preliminary data.</text>
</comment>
<accession>A0ABQ2JPZ7</accession>
<keyword evidence="3" id="KW-1185">Reference proteome</keyword>
<proteinExistence type="predicted"/>
<organism evidence="2 3">
    <name type="scientific">Streptomyces kronopolitis</name>
    <dbReference type="NCBI Taxonomy" id="1612435"/>
    <lineage>
        <taxon>Bacteria</taxon>
        <taxon>Bacillati</taxon>
        <taxon>Actinomycetota</taxon>
        <taxon>Actinomycetes</taxon>
        <taxon>Kitasatosporales</taxon>
        <taxon>Streptomycetaceae</taxon>
        <taxon>Streptomyces</taxon>
    </lineage>
</organism>
<evidence type="ECO:0000313" key="2">
    <source>
        <dbReference type="EMBL" id="GGN51168.1"/>
    </source>
</evidence>
<reference evidence="3" key="1">
    <citation type="journal article" date="2019" name="Int. J. Syst. Evol. Microbiol.">
        <title>The Global Catalogue of Microorganisms (GCM) 10K type strain sequencing project: providing services to taxonomists for standard genome sequencing and annotation.</title>
        <authorList>
            <consortium name="The Broad Institute Genomics Platform"/>
            <consortium name="The Broad Institute Genome Sequencing Center for Infectious Disease"/>
            <person name="Wu L."/>
            <person name="Ma J."/>
        </authorList>
    </citation>
    <scope>NUCLEOTIDE SEQUENCE [LARGE SCALE GENOMIC DNA]</scope>
    <source>
        <strain evidence="3">CGMCC 4.7323</strain>
    </source>
</reference>
<name>A0ABQ2JPZ7_9ACTN</name>
<dbReference type="EMBL" id="BMND01000018">
    <property type="protein sequence ID" value="GGN51168.1"/>
    <property type="molecule type" value="Genomic_DNA"/>
</dbReference>
<sequence>MSRPTNIRAARMGPTVWELEGPMPMEKRSKTEMATGADSLVCSWWTVEQWSSRYVSAPIVERNADRTRCLRPEAGGWPSPGVTAGVGADTEPLRRPGPARPPALGAAVAGRRDAQAGPVGGQDRQAGRGAGHPGIPRKRGKGRRGGEGPGGVPRAAGPWSRRPGPPASGGPGRSAHETRHSDG</sequence>